<dbReference type="Pfam" id="PF00171">
    <property type="entry name" value="Aldedh"/>
    <property type="match status" value="1"/>
</dbReference>
<keyword evidence="2" id="KW-0560">Oxidoreductase</keyword>
<dbReference type="InterPro" id="IPR016163">
    <property type="entry name" value="Ald_DH_C"/>
</dbReference>
<sequence length="468" mass="49641">MPTPVMIDALGPNGPYRARHRRLVEDVTGHSIGELSLVPPVFVTRAISALRRCAPMAAGQRRTALARAADIFASGEPGGMPVAEYESLVSRLGTPISHVRAAVEAIRSSAESAHLQMLTSRPAGAARDWREPGIHEGGAVWIRRGDVFAVHTAGNHPAVNALWLEALALGYKVALRPSQREPLTPFRLVHALREAGFGDGQVMLLPTDHAGADLVLAQADLGMVYGGQETVDKYAANPNILPNGPGRSKILITADSDWRDALDMIVDSVAAQGGVTCVNATAVYVEGDPTDLATALAERLAVLPSLPPQDSDAVLPVQSAASARALAQYLSTQAEGTRAVLGADRVVDELGDGSAVLRPAVHVVDDPSAPQLAIELPFPSVWVAPWNRQAGTKPFRDSLVVTAVTQDVELFEALLTDPSIRNLYQGHHPTHWMAVGVPHDGFLGDFAMRSKGVITSPSLTPQVARAFS</sequence>
<evidence type="ECO:0000256" key="1">
    <source>
        <dbReference type="ARBA" id="ARBA00009986"/>
    </source>
</evidence>
<name>A0A4R0K3S6_9ACTN</name>
<keyword evidence="3" id="KW-0520">NAD</keyword>
<evidence type="ECO:0000313" key="5">
    <source>
        <dbReference type="EMBL" id="TCC49565.1"/>
    </source>
</evidence>
<evidence type="ECO:0000256" key="2">
    <source>
        <dbReference type="ARBA" id="ARBA00023002"/>
    </source>
</evidence>
<dbReference type="InterPro" id="IPR016162">
    <property type="entry name" value="Ald_DH_N"/>
</dbReference>
<dbReference type="PANTHER" id="PTHR43720:SF2">
    <property type="entry name" value="2-AMINOMUCONIC SEMIALDEHYDE DEHYDROGENASE"/>
    <property type="match status" value="1"/>
</dbReference>
<organism evidence="5 6">
    <name type="scientific">Kribbella pittospori</name>
    <dbReference type="NCBI Taxonomy" id="722689"/>
    <lineage>
        <taxon>Bacteria</taxon>
        <taxon>Bacillati</taxon>
        <taxon>Actinomycetota</taxon>
        <taxon>Actinomycetes</taxon>
        <taxon>Propionibacteriales</taxon>
        <taxon>Kribbellaceae</taxon>
        <taxon>Kribbella</taxon>
    </lineage>
</organism>
<comment type="similarity">
    <text evidence="1">Belongs to the aldehyde dehydrogenase family.</text>
</comment>
<gene>
    <name evidence="5" type="ORF">E0H73_42220</name>
</gene>
<dbReference type="SUPFAM" id="SSF53720">
    <property type="entry name" value="ALDH-like"/>
    <property type="match status" value="1"/>
</dbReference>
<dbReference type="PANTHER" id="PTHR43720">
    <property type="entry name" value="2-AMINOMUCONIC SEMIALDEHYDE DEHYDROGENASE"/>
    <property type="match status" value="1"/>
</dbReference>
<dbReference type="Gene3D" id="3.40.605.10">
    <property type="entry name" value="Aldehyde Dehydrogenase, Chain A, domain 1"/>
    <property type="match status" value="1"/>
</dbReference>
<keyword evidence="6" id="KW-1185">Reference proteome</keyword>
<dbReference type="InterPro" id="IPR015590">
    <property type="entry name" value="Aldehyde_DH_dom"/>
</dbReference>
<feature type="domain" description="Aldehyde dehydrogenase" evidence="4">
    <location>
        <begin position="46"/>
        <end position="363"/>
    </location>
</feature>
<evidence type="ECO:0000256" key="3">
    <source>
        <dbReference type="ARBA" id="ARBA00023027"/>
    </source>
</evidence>
<dbReference type="OrthoDB" id="229416at2"/>
<evidence type="ECO:0000313" key="6">
    <source>
        <dbReference type="Proteomes" id="UP000291144"/>
    </source>
</evidence>
<dbReference type="EMBL" id="SJKB01000026">
    <property type="protein sequence ID" value="TCC49565.1"/>
    <property type="molecule type" value="Genomic_DNA"/>
</dbReference>
<proteinExistence type="inferred from homology"/>
<dbReference type="Gene3D" id="3.40.309.10">
    <property type="entry name" value="Aldehyde Dehydrogenase, Chain A, domain 2"/>
    <property type="match status" value="1"/>
</dbReference>
<dbReference type="InterPro" id="IPR016161">
    <property type="entry name" value="Ald_DH/histidinol_DH"/>
</dbReference>
<evidence type="ECO:0000259" key="4">
    <source>
        <dbReference type="Pfam" id="PF00171"/>
    </source>
</evidence>
<protein>
    <submittedName>
        <fullName evidence="5">Aldehyde dehydrogenase family protein</fullName>
    </submittedName>
</protein>
<comment type="caution">
    <text evidence="5">The sequence shown here is derived from an EMBL/GenBank/DDBJ whole genome shotgun (WGS) entry which is preliminary data.</text>
</comment>
<dbReference type="RefSeq" id="WP_131366360.1">
    <property type="nucleotide sequence ID" value="NZ_SJKB01000026.1"/>
</dbReference>
<dbReference type="GO" id="GO:0016620">
    <property type="term" value="F:oxidoreductase activity, acting on the aldehyde or oxo group of donors, NAD or NADP as acceptor"/>
    <property type="evidence" value="ECO:0007669"/>
    <property type="project" value="InterPro"/>
</dbReference>
<dbReference type="AlphaFoldDB" id="A0A4R0K3S6"/>
<reference evidence="5 6" key="1">
    <citation type="submission" date="2019-02" db="EMBL/GenBank/DDBJ databases">
        <title>Kribbella capetownensis sp. nov. and Kribbella speibonae sp. nov., isolated from soil.</title>
        <authorList>
            <person name="Curtis S.M."/>
            <person name="Norton I."/>
            <person name="Everest G.J."/>
            <person name="Meyers P.R."/>
        </authorList>
    </citation>
    <scope>NUCLEOTIDE SEQUENCE [LARGE SCALE GENOMIC DNA]</scope>
    <source>
        <strain evidence="5 6">NRRL B-24813</strain>
    </source>
</reference>
<accession>A0A4R0K3S6</accession>
<dbReference type="Proteomes" id="UP000291144">
    <property type="component" value="Unassembled WGS sequence"/>
</dbReference>